<accession>A0ABU0L8P2</accession>
<evidence type="ECO:0000313" key="1">
    <source>
        <dbReference type="EMBL" id="MDQ0503517.1"/>
    </source>
</evidence>
<evidence type="ECO:0000313" key="2">
    <source>
        <dbReference type="Proteomes" id="UP001241747"/>
    </source>
</evidence>
<sequence>MIAILRRSSFVPMNATDSLLIPLTDAGCLSGLKHGALGARYRFWRDEDGVRHVFSVYPADAAPDYPDAVAIVARRTPAGSMAMWVGPSGEEARRMAQRLDADEIHIHVLGENAAPGLRRVLNTHRSVGCGAEPRARLPMVVRGCPVARRHAA</sequence>
<reference evidence="1 2" key="1">
    <citation type="submission" date="2023-07" db="EMBL/GenBank/DDBJ databases">
        <title>Genomic Encyclopedia of Type Strains, Phase IV (KMG-IV): sequencing the most valuable type-strain genomes for metagenomic binning, comparative biology and taxonomic classification.</title>
        <authorList>
            <person name="Goeker M."/>
        </authorList>
    </citation>
    <scope>NUCLEOTIDE SEQUENCE [LARGE SCALE GENOMIC DNA]</scope>
    <source>
        <strain evidence="1 2">DSM 3770</strain>
    </source>
</reference>
<dbReference type="Proteomes" id="UP001241747">
    <property type="component" value="Unassembled WGS sequence"/>
</dbReference>
<dbReference type="RefSeq" id="WP_237344169.1">
    <property type="nucleotide sequence ID" value="NZ_JABWGX010000003.1"/>
</dbReference>
<organism evidence="1 2">
    <name type="scientific">Xanthobacter agilis</name>
    <dbReference type="NCBI Taxonomy" id="47492"/>
    <lineage>
        <taxon>Bacteria</taxon>
        <taxon>Pseudomonadati</taxon>
        <taxon>Pseudomonadota</taxon>
        <taxon>Alphaproteobacteria</taxon>
        <taxon>Hyphomicrobiales</taxon>
        <taxon>Xanthobacteraceae</taxon>
        <taxon>Xanthobacter</taxon>
    </lineage>
</organism>
<dbReference type="EMBL" id="JAUSVY010000001">
    <property type="protein sequence ID" value="MDQ0503517.1"/>
    <property type="molecule type" value="Genomic_DNA"/>
</dbReference>
<name>A0ABU0L8P2_XANAG</name>
<proteinExistence type="predicted"/>
<protein>
    <submittedName>
        <fullName evidence="1">Uncharacterized protein</fullName>
    </submittedName>
</protein>
<gene>
    <name evidence="1" type="ORF">QOZ94_000287</name>
</gene>
<keyword evidence="2" id="KW-1185">Reference proteome</keyword>
<comment type="caution">
    <text evidence="1">The sequence shown here is derived from an EMBL/GenBank/DDBJ whole genome shotgun (WGS) entry which is preliminary data.</text>
</comment>